<accession>A0A379PPE4</accession>
<feature type="transmembrane region" description="Helical" evidence="2">
    <location>
        <begin position="109"/>
        <end position="142"/>
    </location>
</feature>
<reference evidence="3 4" key="1">
    <citation type="submission" date="2018-06" db="EMBL/GenBank/DDBJ databases">
        <authorList>
            <consortium name="Pathogen Informatics"/>
            <person name="Doyle S."/>
        </authorList>
    </citation>
    <scope>NUCLEOTIDE SEQUENCE [LARGE SCALE GENOMIC DNA]</scope>
    <source>
        <strain evidence="3 4">NCTC13296</strain>
    </source>
</reference>
<keyword evidence="4" id="KW-1185">Reference proteome</keyword>
<evidence type="ECO:0000256" key="1">
    <source>
        <dbReference type="SAM" id="MobiDB-lite"/>
    </source>
</evidence>
<feature type="region of interest" description="Disordered" evidence="1">
    <location>
        <begin position="194"/>
        <end position="230"/>
    </location>
</feature>
<feature type="region of interest" description="Disordered" evidence="1">
    <location>
        <begin position="72"/>
        <end position="102"/>
    </location>
</feature>
<keyword evidence="2" id="KW-1133">Transmembrane helix</keyword>
<organism evidence="3 4">
    <name type="scientific">Rhodococcus gordoniae</name>
    <dbReference type="NCBI Taxonomy" id="223392"/>
    <lineage>
        <taxon>Bacteria</taxon>
        <taxon>Bacillati</taxon>
        <taxon>Actinomycetota</taxon>
        <taxon>Actinomycetes</taxon>
        <taxon>Mycobacteriales</taxon>
        <taxon>Nocardiaceae</taxon>
        <taxon>Rhodococcus</taxon>
    </lineage>
</organism>
<protein>
    <submittedName>
        <fullName evidence="3">Uncharacterized protein</fullName>
    </submittedName>
</protein>
<feature type="compositionally biased region" description="Polar residues" evidence="1">
    <location>
        <begin position="38"/>
        <end position="47"/>
    </location>
</feature>
<evidence type="ECO:0000256" key="2">
    <source>
        <dbReference type="SAM" id="Phobius"/>
    </source>
</evidence>
<dbReference type="Proteomes" id="UP000254569">
    <property type="component" value="Unassembled WGS sequence"/>
</dbReference>
<sequence>MTKRTAPGDQENGRGPSSVPGRRSGMSPHLDEGAAAANSGTPSSSARKASDGRSPGALIPLLAAGATTGVLDLSGPGAAERPGGSLPPARTGRHPGRCDSSPGAQIGAGAVLILTGVFITILGGGVGPSAALGIIGAGLLVLDARMPPPSIPAAQHATHPDHARTGIDTGWHQHDRLLRRRPRRGIRLQRIRQRGTRRLSSNRTSGRGAILSAMPRTGLSDCCSHPSRRR</sequence>
<dbReference type="AlphaFoldDB" id="A0A379PPE4"/>
<name>A0A379PPE4_9NOCA</name>
<dbReference type="EMBL" id="UGVI01000002">
    <property type="protein sequence ID" value="SUF09168.1"/>
    <property type="molecule type" value="Genomic_DNA"/>
</dbReference>
<proteinExistence type="predicted"/>
<keyword evidence="2" id="KW-0472">Membrane</keyword>
<evidence type="ECO:0000313" key="4">
    <source>
        <dbReference type="Proteomes" id="UP000254569"/>
    </source>
</evidence>
<feature type="region of interest" description="Disordered" evidence="1">
    <location>
        <begin position="1"/>
        <end position="54"/>
    </location>
</feature>
<evidence type="ECO:0000313" key="3">
    <source>
        <dbReference type="EMBL" id="SUF09168.1"/>
    </source>
</evidence>
<gene>
    <name evidence="3" type="ORF">NCTC13296_04365</name>
</gene>
<keyword evidence="2" id="KW-0812">Transmembrane</keyword>